<dbReference type="Pfam" id="PF12698">
    <property type="entry name" value="ABC2_membrane_3"/>
    <property type="match status" value="2"/>
</dbReference>
<keyword evidence="4 5" id="KW-0472">Membrane</keyword>
<dbReference type="Proteomes" id="UP001209083">
    <property type="component" value="Chromosome"/>
</dbReference>
<dbReference type="SUPFAM" id="SSF58104">
    <property type="entry name" value="Methyl-accepting chemotaxis protein (MCP) signaling domain"/>
    <property type="match status" value="1"/>
</dbReference>
<dbReference type="InterPro" id="IPR017500">
    <property type="entry name" value="Phage_infect_YhgE_N"/>
</dbReference>
<comment type="subcellular location">
    <subcellularLocation>
        <location evidence="1">Membrane</location>
        <topology evidence="1">Multi-pass membrane protein</topology>
    </subcellularLocation>
</comment>
<dbReference type="PANTHER" id="PTHR43077:SF5">
    <property type="entry name" value="PHAGE INFECTION PROTEIN"/>
    <property type="match status" value="1"/>
</dbReference>
<evidence type="ECO:0000256" key="1">
    <source>
        <dbReference type="ARBA" id="ARBA00004141"/>
    </source>
</evidence>
<reference evidence="7 8" key="1">
    <citation type="submission" date="2023-05" db="EMBL/GenBank/DDBJ databases">
        <title>Lithophilousrod everest ZFBP1038 complete genpme.</title>
        <authorList>
            <person name="Tian M."/>
        </authorList>
    </citation>
    <scope>NUCLEOTIDE SEQUENCE [LARGE SCALE GENOMIC DNA]</scope>
    <source>
        <strain evidence="7 8">ZFBP1038</strain>
    </source>
</reference>
<evidence type="ECO:0000256" key="2">
    <source>
        <dbReference type="ARBA" id="ARBA00022692"/>
    </source>
</evidence>
<dbReference type="InterPro" id="IPR013525">
    <property type="entry name" value="ABC2_TM"/>
</dbReference>
<evidence type="ECO:0000313" key="7">
    <source>
        <dbReference type="EMBL" id="WGW13290.1"/>
    </source>
</evidence>
<feature type="transmembrane region" description="Helical" evidence="5">
    <location>
        <begin position="563"/>
        <end position="582"/>
    </location>
</feature>
<evidence type="ECO:0000256" key="4">
    <source>
        <dbReference type="ARBA" id="ARBA00023136"/>
    </source>
</evidence>
<feature type="transmembrane region" description="Helical" evidence="5">
    <location>
        <begin position="594"/>
        <end position="617"/>
    </location>
</feature>
<dbReference type="Gene3D" id="3.40.1710.10">
    <property type="entry name" value="abc type-2 transporter like domain"/>
    <property type="match status" value="1"/>
</dbReference>
<feature type="domain" description="ABC-2 type transporter transmembrane" evidence="6">
    <location>
        <begin position="25"/>
        <end position="193"/>
    </location>
</feature>
<dbReference type="RefSeq" id="WP_349640106.1">
    <property type="nucleotide sequence ID" value="NZ_CP090958.1"/>
</dbReference>
<dbReference type="InterPro" id="IPR023908">
    <property type="entry name" value="xxxLxxG_rpt"/>
</dbReference>
<evidence type="ECO:0000256" key="5">
    <source>
        <dbReference type="SAM" id="Phobius"/>
    </source>
</evidence>
<gene>
    <name evidence="7" type="ORF">LWF01_05850</name>
</gene>
<feature type="transmembrane region" description="Helical" evidence="5">
    <location>
        <begin position="624"/>
        <end position="643"/>
    </location>
</feature>
<evidence type="ECO:0000259" key="6">
    <source>
        <dbReference type="Pfam" id="PF12698"/>
    </source>
</evidence>
<feature type="transmembrane region" description="Helical" evidence="5">
    <location>
        <begin position="678"/>
        <end position="700"/>
    </location>
</feature>
<protein>
    <submittedName>
        <fullName evidence="7">YhgE/Pip domain-containing protein</fullName>
    </submittedName>
</protein>
<dbReference type="PANTHER" id="PTHR43077">
    <property type="entry name" value="TRANSPORT PERMEASE YVFS-RELATED"/>
    <property type="match status" value="1"/>
</dbReference>
<evidence type="ECO:0000256" key="3">
    <source>
        <dbReference type="ARBA" id="ARBA00022989"/>
    </source>
</evidence>
<feature type="transmembrane region" description="Helical" evidence="5">
    <location>
        <begin position="23"/>
        <end position="44"/>
    </location>
</feature>
<keyword evidence="3 5" id="KW-1133">Transmembrane helix</keyword>
<accession>A0ABY8QW91</accession>
<dbReference type="NCBIfam" id="TIGR03057">
    <property type="entry name" value="xxxLxxG_by_4"/>
    <property type="match status" value="1"/>
</dbReference>
<proteinExistence type="predicted"/>
<feature type="domain" description="ABC-2 type transporter transmembrane" evidence="6">
    <location>
        <begin position="502"/>
        <end position="697"/>
    </location>
</feature>
<dbReference type="EMBL" id="CP090958">
    <property type="protein sequence ID" value="WGW13290.1"/>
    <property type="molecule type" value="Genomic_DNA"/>
</dbReference>
<dbReference type="NCBIfam" id="TIGR03061">
    <property type="entry name" value="pip_yhgE_Nterm"/>
    <property type="match status" value="1"/>
</dbReference>
<dbReference type="Gene3D" id="1.10.287.950">
    <property type="entry name" value="Methyl-accepting chemotaxis protein"/>
    <property type="match status" value="1"/>
</dbReference>
<name>A0ABY8QW91_9MICO</name>
<feature type="transmembrane region" description="Helical" evidence="5">
    <location>
        <begin position="522"/>
        <end position="542"/>
    </location>
</feature>
<dbReference type="InterPro" id="IPR017501">
    <property type="entry name" value="Phage_infect_YhgE_C"/>
</dbReference>
<keyword evidence="2 5" id="KW-0812">Transmembrane</keyword>
<dbReference type="NCBIfam" id="TIGR03062">
    <property type="entry name" value="pip_yhgE_Cterm"/>
    <property type="match status" value="1"/>
</dbReference>
<evidence type="ECO:0000313" key="8">
    <source>
        <dbReference type="Proteomes" id="UP001209083"/>
    </source>
</evidence>
<dbReference type="InterPro" id="IPR051328">
    <property type="entry name" value="T7SS_ABC-Transporter"/>
</dbReference>
<organism evidence="7 8">
    <name type="scientific">Saxibacter everestensis</name>
    <dbReference type="NCBI Taxonomy" id="2909229"/>
    <lineage>
        <taxon>Bacteria</taxon>
        <taxon>Bacillati</taxon>
        <taxon>Actinomycetota</taxon>
        <taxon>Actinomycetes</taxon>
        <taxon>Micrococcales</taxon>
        <taxon>Brevibacteriaceae</taxon>
        <taxon>Saxibacter</taxon>
    </lineage>
</organism>
<sequence>MARLTHLPSFELKRFRSATLTKLALLAVVVVPLLYGALYLWSFWNPTGNLDHVPAALVVQDKPASVTSSDGKTTTLNAGEELAEKLPESDSLDWTITDAQEAARGLKQGKYLVIVTVPENFSANLVSPASERAEQANLELTTDDSNNYLIRQISNSVLKAIRENLAHEVTSEYVNNVYVSLSTLHNSTNDAADGANDVADGVDSADNGARELREGLKTLSSSSHQLANGASELDTGIGKLDTGANDLEAGLAKLDSGGKTLAQGLSTLDDKTASLPEQSRQLADGAQQVAEGTEQVNDVATKINKASDDIAEARQQLRDDLIADLKTQRDDAKNAGDQTTVEALDKAIAKAESVADRVDPKLQGIDSDLDEAAASTKKLAAGANKVADGAEKLAEAAPALHQGIKSASNGADQLSSGIHSASAGASALSDGAAEAKTGSAKLADGSTKLADGAEKATDGSGSLEEGLAKLSDGSHKLADSLADGAKKIPDYADKDQRSDVVANPVGQTDSNENKANTYGIGFAPYFIALAMWVGALVTYMVLKPLSPRLIASATNPVRVMWANYAPAALLSLGQTILMWLVLHFGLGITPEHPLGAFAMTWLGSLAFTALMQLFNAALGTPGRLLALAILMLQLTSAGGTYPIQTSPGLFQALHPYLPMTYLVSGLRVLISGGDMSRISLDVLVLAGVALGALALTALTARKQRMVTMKRLYPVLEV</sequence>
<keyword evidence="8" id="KW-1185">Reference proteome</keyword>